<dbReference type="Gene3D" id="3.40.47.10">
    <property type="match status" value="1"/>
</dbReference>
<dbReference type="InterPro" id="IPR017568">
    <property type="entry name" value="3-oxoacyl-ACP_synth-2"/>
</dbReference>
<dbReference type="FunFam" id="3.40.47.10:FF:000018">
    <property type="entry name" value="3-oxoacyl-[acyl-carrier-protein] synthase 2"/>
    <property type="match status" value="1"/>
</dbReference>
<dbReference type="Pfam" id="PF00109">
    <property type="entry name" value="ketoacyl-synt"/>
    <property type="match status" value="1"/>
</dbReference>
<evidence type="ECO:0000256" key="10">
    <source>
        <dbReference type="ARBA" id="ARBA00023315"/>
    </source>
</evidence>
<dbReference type="InterPro" id="IPR014031">
    <property type="entry name" value="Ketoacyl_synth_C"/>
</dbReference>
<dbReference type="CDD" id="cd00834">
    <property type="entry name" value="KAS_I_II"/>
    <property type="match status" value="1"/>
</dbReference>
<dbReference type="InterPro" id="IPR020841">
    <property type="entry name" value="PKS_Beta-ketoAc_synthase_dom"/>
</dbReference>
<dbReference type="PROSITE" id="PS52004">
    <property type="entry name" value="KS3_2"/>
    <property type="match status" value="1"/>
</dbReference>
<dbReference type="Pfam" id="PF02801">
    <property type="entry name" value="Ketoacyl-synt_C"/>
    <property type="match status" value="1"/>
</dbReference>
<protein>
    <recommendedName>
        <fullName evidence="4 14">3-oxoacyl-[acyl-carrier-protein] synthase 2</fullName>
        <ecNumber evidence="3 14">2.3.1.179</ecNumber>
    </recommendedName>
</protein>
<evidence type="ECO:0000256" key="6">
    <source>
        <dbReference type="ARBA" id="ARBA00022679"/>
    </source>
</evidence>
<dbReference type="NCBIfam" id="NF005589">
    <property type="entry name" value="PRK07314.1"/>
    <property type="match status" value="1"/>
</dbReference>
<evidence type="ECO:0000256" key="2">
    <source>
        <dbReference type="ARBA" id="ARBA00008467"/>
    </source>
</evidence>
<evidence type="ECO:0000256" key="7">
    <source>
        <dbReference type="ARBA" id="ARBA00022832"/>
    </source>
</evidence>
<dbReference type="EC" id="2.3.1.179" evidence="3 14"/>
<sequence>MVNHLDQTKLVITGMGAVTPIGVGVPAYWQALTAGTCGIGRITRFDASDLPVQIAAELKDFDPAAYMPKTLARTMDPFMQYAFVAAEEALGDSGLDIAADPDRVGIVMGTAMDGVTTVAGTQQAYDAGKRVGPRFVPMTIGNIAAAQISIAHGITGPSMTLNTACSAGGDAIMTAAMLLRTGEADAVLAVGGESILCPIVVAGLSQAHALSRRNDDPEQACRPFDADRDGFVIGEGGGALILETEEHARARGAHIYAELAGYANTSDAHHVTAPHPEGAGAAACMRRALKRAGLTPSDIGYINAHGTSTGLGDIAETQAVKAVFGGRESAPPVSSTKSMTGHLMGAGGITESIACILAIRDGILPPTLHLAHPDPACDLDYIPNEARKTRITAAMSNSLGFGGQNSSLIFTQYTR</sequence>
<comment type="similarity">
    <text evidence="2 14 16">Belongs to the thiolase-like superfamily. Beta-ketoacyl-ACP synthases family.</text>
</comment>
<dbReference type="PANTHER" id="PTHR11712">
    <property type="entry name" value="POLYKETIDE SYNTHASE-RELATED"/>
    <property type="match status" value="1"/>
</dbReference>
<dbReference type="EMBL" id="NFKK01000013">
    <property type="protein sequence ID" value="OUP52077.1"/>
    <property type="molecule type" value="Genomic_DNA"/>
</dbReference>
<organism evidence="18 19">
    <name type="scientific">Butyricicoccus pullicaecorum</name>
    <dbReference type="NCBI Taxonomy" id="501571"/>
    <lineage>
        <taxon>Bacteria</taxon>
        <taxon>Bacillati</taxon>
        <taxon>Bacillota</taxon>
        <taxon>Clostridia</taxon>
        <taxon>Eubacteriales</taxon>
        <taxon>Butyricicoccaceae</taxon>
        <taxon>Butyricicoccus</taxon>
    </lineage>
</organism>
<comment type="catalytic activity">
    <reaction evidence="13 14">
        <text>a fatty acyl-[ACP] + malonyl-[ACP] + H(+) = a 3-oxoacyl-[ACP] + holo-[ACP] + CO2</text>
        <dbReference type="Rhea" id="RHEA:22836"/>
        <dbReference type="Rhea" id="RHEA-COMP:9623"/>
        <dbReference type="Rhea" id="RHEA-COMP:9685"/>
        <dbReference type="Rhea" id="RHEA-COMP:9916"/>
        <dbReference type="Rhea" id="RHEA-COMP:14125"/>
        <dbReference type="ChEBI" id="CHEBI:15378"/>
        <dbReference type="ChEBI" id="CHEBI:16526"/>
        <dbReference type="ChEBI" id="CHEBI:64479"/>
        <dbReference type="ChEBI" id="CHEBI:78449"/>
        <dbReference type="ChEBI" id="CHEBI:78776"/>
        <dbReference type="ChEBI" id="CHEBI:138651"/>
    </reaction>
</comment>
<evidence type="ECO:0000256" key="14">
    <source>
        <dbReference type="PIRNR" id="PIRNR000447"/>
    </source>
</evidence>
<dbReference type="GO" id="GO:0004315">
    <property type="term" value="F:3-oxoacyl-[acyl-carrier-protein] synthase activity"/>
    <property type="evidence" value="ECO:0007669"/>
    <property type="project" value="UniProtKB-UniRule"/>
</dbReference>
<evidence type="ECO:0000256" key="8">
    <source>
        <dbReference type="ARBA" id="ARBA00023098"/>
    </source>
</evidence>
<evidence type="ECO:0000256" key="11">
    <source>
        <dbReference type="ARBA" id="ARBA00024006"/>
    </source>
</evidence>
<comment type="caution">
    <text evidence="18">The sequence shown here is derived from an EMBL/GenBank/DDBJ whole genome shotgun (WGS) entry which is preliminary data.</text>
</comment>
<dbReference type="SMART" id="SM00825">
    <property type="entry name" value="PKS_KS"/>
    <property type="match status" value="1"/>
</dbReference>
<dbReference type="InterPro" id="IPR016039">
    <property type="entry name" value="Thiolase-like"/>
</dbReference>
<reference evidence="19" key="1">
    <citation type="submission" date="2017-04" db="EMBL/GenBank/DDBJ databases">
        <title>Function of individual gut microbiota members based on whole genome sequencing of pure cultures obtained from chicken caecum.</title>
        <authorList>
            <person name="Medvecky M."/>
            <person name="Cejkova D."/>
            <person name="Polansky O."/>
            <person name="Karasova D."/>
            <person name="Kubasova T."/>
            <person name="Cizek A."/>
            <person name="Rychlik I."/>
        </authorList>
    </citation>
    <scope>NUCLEOTIDE SEQUENCE [LARGE SCALE GENOMIC DNA]</scope>
    <source>
        <strain evidence="19">An180</strain>
    </source>
</reference>
<dbReference type="AlphaFoldDB" id="A0A1Y4L5N6"/>
<name>A0A1Y4L5N6_9FIRM</name>
<feature type="domain" description="Ketosynthase family 3 (KS3)" evidence="17">
    <location>
        <begin position="7"/>
        <end position="412"/>
    </location>
</feature>
<evidence type="ECO:0000313" key="18">
    <source>
        <dbReference type="EMBL" id="OUP52077.1"/>
    </source>
</evidence>
<dbReference type="PANTHER" id="PTHR11712:SF336">
    <property type="entry name" value="3-OXOACYL-[ACYL-CARRIER-PROTEIN] SYNTHASE, MITOCHONDRIAL"/>
    <property type="match status" value="1"/>
</dbReference>
<evidence type="ECO:0000313" key="19">
    <source>
        <dbReference type="Proteomes" id="UP000195897"/>
    </source>
</evidence>
<dbReference type="SUPFAM" id="SSF53901">
    <property type="entry name" value="Thiolase-like"/>
    <property type="match status" value="2"/>
</dbReference>
<evidence type="ECO:0000256" key="3">
    <source>
        <dbReference type="ARBA" id="ARBA00012356"/>
    </source>
</evidence>
<dbReference type="InterPro" id="IPR014030">
    <property type="entry name" value="Ketoacyl_synth_N"/>
</dbReference>
<evidence type="ECO:0000256" key="4">
    <source>
        <dbReference type="ARBA" id="ARBA00014657"/>
    </source>
</evidence>
<accession>A0A1Y4L5N6</accession>
<dbReference type="Proteomes" id="UP000195897">
    <property type="component" value="Unassembled WGS sequence"/>
</dbReference>
<comment type="pathway">
    <text evidence="1 14">Lipid metabolism; fatty acid biosynthesis.</text>
</comment>
<evidence type="ECO:0000256" key="1">
    <source>
        <dbReference type="ARBA" id="ARBA00005194"/>
    </source>
</evidence>
<keyword evidence="6 14" id="KW-0808">Transferase</keyword>
<keyword evidence="9 14" id="KW-0275">Fatty acid biosynthesis</keyword>
<dbReference type="PIRSF" id="PIRSF000447">
    <property type="entry name" value="KAS_II"/>
    <property type="match status" value="1"/>
</dbReference>
<keyword evidence="5 14" id="KW-0444">Lipid biosynthesis</keyword>
<evidence type="ECO:0000256" key="12">
    <source>
        <dbReference type="ARBA" id="ARBA00047318"/>
    </source>
</evidence>
<dbReference type="GO" id="GO:0030497">
    <property type="term" value="P:fatty acid elongation"/>
    <property type="evidence" value="ECO:0007669"/>
    <property type="project" value="UniProtKB-ARBA"/>
</dbReference>
<evidence type="ECO:0000256" key="9">
    <source>
        <dbReference type="ARBA" id="ARBA00023160"/>
    </source>
</evidence>
<proteinExistence type="inferred from homology"/>
<feature type="active site" description="For beta-ketoacyl synthase activity" evidence="15">
    <location>
        <position position="165"/>
    </location>
</feature>
<evidence type="ECO:0000256" key="13">
    <source>
        <dbReference type="ARBA" id="ARBA00047659"/>
    </source>
</evidence>
<evidence type="ECO:0000256" key="15">
    <source>
        <dbReference type="PIRSR" id="PIRSR000447-1"/>
    </source>
</evidence>
<comment type="function">
    <text evidence="11 14">Involved in the type II fatty acid elongation cycle. Catalyzes the elongation of a wide range of acyl-ACP by the addition of two carbons from malonyl-ACP to an acyl acceptor. Can efficiently catalyze the conversion of palmitoleoyl-ACP (cis-hexadec-9-enoyl-ACP) to cis-vaccenoyl-ACP (cis-octadec-11-enoyl-ACP), an essential step in the thermal regulation of fatty acid composition.</text>
</comment>
<keyword evidence="7" id="KW-0276">Fatty acid metabolism</keyword>
<comment type="catalytic activity">
    <reaction evidence="12 14">
        <text>(9Z)-hexadecenoyl-[ACP] + malonyl-[ACP] + H(+) = 3-oxo-(11Z)-octadecenoyl-[ACP] + holo-[ACP] + CO2</text>
        <dbReference type="Rhea" id="RHEA:55040"/>
        <dbReference type="Rhea" id="RHEA-COMP:9623"/>
        <dbReference type="Rhea" id="RHEA-COMP:9685"/>
        <dbReference type="Rhea" id="RHEA-COMP:10800"/>
        <dbReference type="Rhea" id="RHEA-COMP:14074"/>
        <dbReference type="ChEBI" id="CHEBI:15378"/>
        <dbReference type="ChEBI" id="CHEBI:16526"/>
        <dbReference type="ChEBI" id="CHEBI:64479"/>
        <dbReference type="ChEBI" id="CHEBI:78449"/>
        <dbReference type="ChEBI" id="CHEBI:83989"/>
        <dbReference type="ChEBI" id="CHEBI:138538"/>
        <dbReference type="EC" id="2.3.1.179"/>
    </reaction>
</comment>
<dbReference type="FunFam" id="3.40.47.10:FF:000029">
    <property type="entry name" value="3-oxoacyl-[acyl-carrier-protein] synthase 1"/>
    <property type="match status" value="1"/>
</dbReference>
<dbReference type="UniPathway" id="UPA00094"/>
<dbReference type="NCBIfam" id="TIGR03150">
    <property type="entry name" value="fabF"/>
    <property type="match status" value="1"/>
</dbReference>
<evidence type="ECO:0000259" key="17">
    <source>
        <dbReference type="PROSITE" id="PS52004"/>
    </source>
</evidence>
<dbReference type="InterPro" id="IPR018201">
    <property type="entry name" value="Ketoacyl_synth_AS"/>
</dbReference>
<keyword evidence="10 14" id="KW-0012">Acyltransferase</keyword>
<dbReference type="PROSITE" id="PS00606">
    <property type="entry name" value="KS3_1"/>
    <property type="match status" value="1"/>
</dbReference>
<keyword evidence="8" id="KW-0443">Lipid metabolism</keyword>
<evidence type="ECO:0000256" key="16">
    <source>
        <dbReference type="RuleBase" id="RU003694"/>
    </source>
</evidence>
<gene>
    <name evidence="18" type="ORF">B5F17_10540</name>
</gene>
<dbReference type="InterPro" id="IPR000794">
    <property type="entry name" value="Beta-ketoacyl_synthase"/>
</dbReference>
<evidence type="ECO:0000256" key="5">
    <source>
        <dbReference type="ARBA" id="ARBA00022516"/>
    </source>
</evidence>